<dbReference type="InterPro" id="IPR003737">
    <property type="entry name" value="GlcNAc_PI_deacetylase-related"/>
</dbReference>
<keyword evidence="3" id="KW-1185">Reference proteome</keyword>
<dbReference type="InterPro" id="IPR024078">
    <property type="entry name" value="LmbE-like_dom_sf"/>
</dbReference>
<evidence type="ECO:0000313" key="2">
    <source>
        <dbReference type="EMBL" id="TSD68156.1"/>
    </source>
</evidence>
<organism evidence="2 3">
    <name type="scientific">Aeromicrobium piscarium</name>
    <dbReference type="NCBI Taxonomy" id="2590901"/>
    <lineage>
        <taxon>Bacteria</taxon>
        <taxon>Bacillati</taxon>
        <taxon>Actinomycetota</taxon>
        <taxon>Actinomycetes</taxon>
        <taxon>Propionibacteriales</taxon>
        <taxon>Nocardioidaceae</taxon>
        <taxon>Aeromicrobium</taxon>
    </lineage>
</organism>
<evidence type="ECO:0000256" key="1">
    <source>
        <dbReference type="ARBA" id="ARBA00022833"/>
    </source>
</evidence>
<dbReference type="Proteomes" id="UP000316988">
    <property type="component" value="Unassembled WGS sequence"/>
</dbReference>
<dbReference type="SUPFAM" id="SSF53335">
    <property type="entry name" value="S-adenosyl-L-methionine-dependent methyltransferases"/>
    <property type="match status" value="1"/>
</dbReference>
<dbReference type="OrthoDB" id="116799at2"/>
<sequence>MSSPPFTHDQTGTPARSWTRRLNQTAIPALSSEPGFERFDRLVVVAAHPDDETLGAGLITADLARRAWEVDIVTLTRGENSHPQSSTTTPEQRAGMRAQEAALAARILSPSIRLHPGDFGDGDLTGQHEALVTTIVDIIGDGRHTLLLAPWRHDGHPDHEAAGRAASAAAVRTGAMLGEYPIWFWHWADIDELPYSSTRRWSVNGAIREQKAAAIAAHRSQVAPLSSEPGDAVLLSADFLEHFGGTDEHFIIDAPVDDALDRLHAEDDDPWGVDERWYERRKSDLLLACLPRDHYERALEVGCSRGSLSALLSRRADRVLAVDASEHAVSLARERVPSSVDVEHLRVPDAWPEGRFDLIVVSEVGYFLSPVALERLWTAIGRSLLPGGTVVLCHWRGEVRGWPLDGPQVHTSAEKSGELPSVQARYLDDDVEILVMARDWIAPDE</sequence>
<dbReference type="Pfam" id="PF02585">
    <property type="entry name" value="PIG-L"/>
    <property type="match status" value="1"/>
</dbReference>
<dbReference type="CDD" id="cd02440">
    <property type="entry name" value="AdoMet_MTases"/>
    <property type="match status" value="1"/>
</dbReference>
<dbReference type="InterPro" id="IPR029063">
    <property type="entry name" value="SAM-dependent_MTases_sf"/>
</dbReference>
<evidence type="ECO:0000313" key="3">
    <source>
        <dbReference type="Proteomes" id="UP000316988"/>
    </source>
</evidence>
<dbReference type="PANTHER" id="PTHR12993">
    <property type="entry name" value="N-ACETYLGLUCOSAMINYL-PHOSPHATIDYLINOSITOL DE-N-ACETYLASE-RELATED"/>
    <property type="match status" value="1"/>
</dbReference>
<reference evidence="2 3" key="1">
    <citation type="submission" date="2019-07" db="EMBL/GenBank/DDBJ databases">
        <authorList>
            <person name="Zhao L.H."/>
        </authorList>
    </citation>
    <scope>NUCLEOTIDE SEQUENCE [LARGE SCALE GENOMIC DNA]</scope>
    <source>
        <strain evidence="2 3">Co35</strain>
    </source>
</reference>
<dbReference type="InterPro" id="IPR008715">
    <property type="entry name" value="SAM-MeTfrase_NodS-like"/>
</dbReference>
<dbReference type="RefSeq" id="WP_143911104.1">
    <property type="nucleotide sequence ID" value="NZ_VLNT01000001.1"/>
</dbReference>
<comment type="caution">
    <text evidence="2">The sequence shown here is derived from an EMBL/GenBank/DDBJ whole genome shotgun (WGS) entry which is preliminary data.</text>
</comment>
<dbReference type="Gene3D" id="3.40.50.10320">
    <property type="entry name" value="LmbE-like"/>
    <property type="match status" value="1"/>
</dbReference>
<gene>
    <name evidence="2" type="ORF">FNM00_00740</name>
</gene>
<dbReference type="PANTHER" id="PTHR12993:SF11">
    <property type="entry name" value="N-ACETYLGLUCOSAMINYL-PHOSPHATIDYLINOSITOL DE-N-ACETYLASE"/>
    <property type="match status" value="1"/>
</dbReference>
<dbReference type="SUPFAM" id="SSF102588">
    <property type="entry name" value="LmbE-like"/>
    <property type="match status" value="1"/>
</dbReference>
<keyword evidence="1" id="KW-0862">Zinc</keyword>
<keyword evidence="2" id="KW-0489">Methyltransferase</keyword>
<dbReference type="Pfam" id="PF05401">
    <property type="entry name" value="NodS"/>
    <property type="match status" value="1"/>
</dbReference>
<dbReference type="GO" id="GO:0016137">
    <property type="term" value="P:glycoside metabolic process"/>
    <property type="evidence" value="ECO:0007669"/>
    <property type="project" value="UniProtKB-ARBA"/>
</dbReference>
<dbReference type="EMBL" id="VLNT01000001">
    <property type="protein sequence ID" value="TSD68156.1"/>
    <property type="molecule type" value="Genomic_DNA"/>
</dbReference>
<protein>
    <submittedName>
        <fullName evidence="2">Methyltransferase domain-containing protein</fullName>
    </submittedName>
</protein>
<dbReference type="GO" id="GO:0016811">
    <property type="term" value="F:hydrolase activity, acting on carbon-nitrogen (but not peptide) bonds, in linear amides"/>
    <property type="evidence" value="ECO:0007669"/>
    <property type="project" value="TreeGrafter"/>
</dbReference>
<proteinExistence type="predicted"/>
<keyword evidence="2" id="KW-0808">Transferase</keyword>
<name>A0A554SP72_9ACTN</name>
<accession>A0A554SP72</accession>
<dbReference type="GO" id="GO:0008757">
    <property type="term" value="F:S-adenosylmethionine-dependent methyltransferase activity"/>
    <property type="evidence" value="ECO:0007669"/>
    <property type="project" value="InterPro"/>
</dbReference>
<dbReference type="Gene3D" id="3.40.50.150">
    <property type="entry name" value="Vaccinia Virus protein VP39"/>
    <property type="match status" value="1"/>
</dbReference>
<dbReference type="AlphaFoldDB" id="A0A554SP72"/>
<dbReference type="GO" id="GO:0032259">
    <property type="term" value="P:methylation"/>
    <property type="evidence" value="ECO:0007669"/>
    <property type="project" value="UniProtKB-KW"/>
</dbReference>
<dbReference type="GO" id="GO:0009312">
    <property type="term" value="P:oligosaccharide biosynthetic process"/>
    <property type="evidence" value="ECO:0007669"/>
    <property type="project" value="InterPro"/>
</dbReference>